<evidence type="ECO:0000256" key="9">
    <source>
        <dbReference type="SAM" id="Phobius"/>
    </source>
</evidence>
<dbReference type="InterPro" id="IPR005829">
    <property type="entry name" value="Sugar_transporter_CS"/>
</dbReference>
<keyword evidence="6" id="KW-0769">Symport</keyword>
<reference evidence="11 12" key="1">
    <citation type="submission" date="2016-07" db="EMBL/GenBank/DDBJ databases">
        <title>Genome analysis of Burkholderia fungorum ES3-20.</title>
        <authorList>
            <person name="Xu D."/>
            <person name="Yao R."/>
            <person name="Zheng S."/>
        </authorList>
    </citation>
    <scope>NUCLEOTIDE SEQUENCE [LARGE SCALE GENOMIC DNA]</scope>
    <source>
        <strain evidence="11 12">ES3-20</strain>
    </source>
</reference>
<evidence type="ECO:0000256" key="8">
    <source>
        <dbReference type="ARBA" id="ARBA00023136"/>
    </source>
</evidence>
<dbReference type="PANTHER" id="PTHR43528:SF8">
    <property type="entry name" value="BLR0239 PROTEIN"/>
    <property type="match status" value="1"/>
</dbReference>
<evidence type="ECO:0000256" key="5">
    <source>
        <dbReference type="ARBA" id="ARBA00022692"/>
    </source>
</evidence>
<feature type="transmembrane region" description="Helical" evidence="9">
    <location>
        <begin position="109"/>
        <end position="138"/>
    </location>
</feature>
<feature type="transmembrane region" description="Helical" evidence="9">
    <location>
        <begin position="393"/>
        <end position="413"/>
    </location>
</feature>
<keyword evidence="3" id="KW-0813">Transport</keyword>
<keyword evidence="7 9" id="KW-1133">Transmembrane helix</keyword>
<evidence type="ECO:0000256" key="2">
    <source>
        <dbReference type="ARBA" id="ARBA00008240"/>
    </source>
</evidence>
<feature type="transmembrane region" description="Helical" evidence="9">
    <location>
        <begin position="269"/>
        <end position="288"/>
    </location>
</feature>
<feature type="transmembrane region" description="Helical" evidence="9">
    <location>
        <begin position="366"/>
        <end position="387"/>
    </location>
</feature>
<comment type="similarity">
    <text evidence="2">Belongs to the major facilitator superfamily. Metabolite:H+ Symporter (MHS) family (TC 2.A.1.6) family.</text>
</comment>
<dbReference type="AlphaFoldDB" id="A0A3R7I9A8"/>
<keyword evidence="4" id="KW-1003">Cell membrane</keyword>
<name>A0A3R7I9A8_9BURK</name>
<dbReference type="InterPro" id="IPR005828">
    <property type="entry name" value="MFS_sugar_transport-like"/>
</dbReference>
<dbReference type="GO" id="GO:0015293">
    <property type="term" value="F:symporter activity"/>
    <property type="evidence" value="ECO:0007669"/>
    <property type="project" value="UniProtKB-KW"/>
</dbReference>
<evidence type="ECO:0000256" key="7">
    <source>
        <dbReference type="ARBA" id="ARBA00022989"/>
    </source>
</evidence>
<dbReference type="InterPro" id="IPR020846">
    <property type="entry name" value="MFS_dom"/>
</dbReference>
<feature type="transmembrane region" description="Helical" evidence="9">
    <location>
        <begin position="47"/>
        <end position="75"/>
    </location>
</feature>
<proteinExistence type="inferred from homology"/>
<evidence type="ECO:0000259" key="10">
    <source>
        <dbReference type="PROSITE" id="PS50850"/>
    </source>
</evidence>
<evidence type="ECO:0000256" key="3">
    <source>
        <dbReference type="ARBA" id="ARBA00022448"/>
    </source>
</evidence>
<protein>
    <submittedName>
        <fullName evidence="11">MFS transporter</fullName>
    </submittedName>
</protein>
<dbReference type="Gene3D" id="1.20.1250.20">
    <property type="entry name" value="MFS general substrate transporter like domains"/>
    <property type="match status" value="1"/>
</dbReference>
<dbReference type="EMBL" id="MCAS01000017">
    <property type="protein sequence ID" value="RKF44953.1"/>
    <property type="molecule type" value="Genomic_DNA"/>
</dbReference>
<feature type="domain" description="Major facilitator superfamily (MFS) profile" evidence="10">
    <location>
        <begin position="11"/>
        <end position="418"/>
    </location>
</feature>
<feature type="transmembrane region" description="Helical" evidence="9">
    <location>
        <begin position="300"/>
        <end position="322"/>
    </location>
</feature>
<feature type="transmembrane region" description="Helical" evidence="9">
    <location>
        <begin position="82"/>
        <end position="103"/>
    </location>
</feature>
<feature type="transmembrane region" description="Helical" evidence="9">
    <location>
        <begin position="334"/>
        <end position="354"/>
    </location>
</feature>
<dbReference type="SUPFAM" id="SSF103473">
    <property type="entry name" value="MFS general substrate transporter"/>
    <property type="match status" value="1"/>
</dbReference>
<evidence type="ECO:0000313" key="11">
    <source>
        <dbReference type="EMBL" id="RKF44953.1"/>
    </source>
</evidence>
<dbReference type="InterPro" id="IPR036259">
    <property type="entry name" value="MFS_trans_sf"/>
</dbReference>
<dbReference type="InterPro" id="IPR011701">
    <property type="entry name" value="MFS"/>
</dbReference>
<accession>A0A3R7I9A8</accession>
<keyword evidence="8 9" id="KW-0472">Membrane</keyword>
<evidence type="ECO:0000256" key="4">
    <source>
        <dbReference type="ARBA" id="ARBA00022475"/>
    </source>
</evidence>
<dbReference type="Pfam" id="PF07690">
    <property type="entry name" value="MFS_1"/>
    <property type="match status" value="1"/>
</dbReference>
<feature type="transmembrane region" description="Helical" evidence="9">
    <location>
        <begin position="21"/>
        <end position="41"/>
    </location>
</feature>
<dbReference type="PROSITE" id="PS00217">
    <property type="entry name" value="SUGAR_TRANSPORT_2"/>
    <property type="match status" value="1"/>
</dbReference>
<feature type="transmembrane region" description="Helical" evidence="9">
    <location>
        <begin position="159"/>
        <end position="177"/>
    </location>
</feature>
<feature type="transmembrane region" description="Helical" evidence="9">
    <location>
        <begin position="183"/>
        <end position="202"/>
    </location>
</feature>
<gene>
    <name evidence="11" type="ORF">BCY88_27505</name>
</gene>
<evidence type="ECO:0000313" key="12">
    <source>
        <dbReference type="Proteomes" id="UP000283709"/>
    </source>
</evidence>
<dbReference type="GO" id="GO:0005886">
    <property type="term" value="C:plasma membrane"/>
    <property type="evidence" value="ECO:0007669"/>
    <property type="project" value="UniProtKB-SubCell"/>
</dbReference>
<dbReference type="RefSeq" id="WP_120345539.1">
    <property type="nucleotide sequence ID" value="NZ_MCAS01000017.1"/>
</dbReference>
<comment type="subcellular location">
    <subcellularLocation>
        <location evidence="1">Cell membrane</location>
        <topology evidence="1">Multi-pass membrane protein</topology>
    </subcellularLocation>
</comment>
<dbReference type="OrthoDB" id="6766492at2"/>
<evidence type="ECO:0000256" key="1">
    <source>
        <dbReference type="ARBA" id="ARBA00004651"/>
    </source>
</evidence>
<dbReference type="FunFam" id="1.20.1250.20:FF:000001">
    <property type="entry name" value="Dicarboxylate MFS transporter"/>
    <property type="match status" value="1"/>
</dbReference>
<dbReference type="InterPro" id="IPR051084">
    <property type="entry name" value="H+-coupled_symporters"/>
</dbReference>
<organism evidence="11 12">
    <name type="scientific">Paraburkholderia fungorum</name>
    <dbReference type="NCBI Taxonomy" id="134537"/>
    <lineage>
        <taxon>Bacteria</taxon>
        <taxon>Pseudomonadati</taxon>
        <taxon>Pseudomonadota</taxon>
        <taxon>Betaproteobacteria</taxon>
        <taxon>Burkholderiales</taxon>
        <taxon>Burkholderiaceae</taxon>
        <taxon>Paraburkholderia</taxon>
    </lineage>
</organism>
<evidence type="ECO:0000256" key="6">
    <source>
        <dbReference type="ARBA" id="ARBA00022847"/>
    </source>
</evidence>
<dbReference type="PROSITE" id="PS50850">
    <property type="entry name" value="MFS"/>
    <property type="match status" value="1"/>
</dbReference>
<comment type="caution">
    <text evidence="11">The sequence shown here is derived from an EMBL/GenBank/DDBJ whole genome shotgun (WGS) entry which is preliminary data.</text>
</comment>
<dbReference type="PANTHER" id="PTHR43528">
    <property type="entry name" value="ALPHA-KETOGLUTARATE PERMEASE"/>
    <property type="match status" value="1"/>
</dbReference>
<dbReference type="Pfam" id="PF00083">
    <property type="entry name" value="Sugar_tr"/>
    <property type="match status" value="1"/>
</dbReference>
<sequence>MVIKKEVPWKAVVASTVGNALEWYDFLVYGYLSVIIAKQFFPADNPVTSMLLTTATFGVGFVVRPIAGIAIGIYADRAGRKAALSFVILLMLVSTAMLAFSPTYSQVGILAPIIVVCSRILQGISVGGEFGSATALLIEYAPPGRRGFYGSWQMFSQSIGVFLATLMGALLTSVFTADALSSWAWRIPFLLGLIIGPIGFYIRRNLQEPEIFLKEAQHKKVSIAEIFRRYPAELFVSFALSAVTNIMVYVLIAYLPIYAVQSLKTSLNAPFIVLTVSLLVRMALVPCFGHLSDKIGRKIIMGVALTLFALLIYPAFILLNMYPTTTSLLMMELAFALLMAAILGPVSATLAELFPTHIRSTGLSITYNLAASLLGGFTPFLLTWLVAKTGDKLMPAHYLVGFLVLGAVSLLFYKESDMNAVLSDHDARESAEKDVDLVAQVGRTARKAN</sequence>
<dbReference type="Proteomes" id="UP000283709">
    <property type="component" value="Unassembled WGS sequence"/>
</dbReference>
<keyword evidence="5 9" id="KW-0812">Transmembrane</keyword>
<feature type="transmembrane region" description="Helical" evidence="9">
    <location>
        <begin position="234"/>
        <end position="257"/>
    </location>
</feature>